<dbReference type="Gene3D" id="1.25.40.280">
    <property type="entry name" value="alix/aip1 like domains"/>
    <property type="match status" value="1"/>
</dbReference>
<evidence type="ECO:0000313" key="2">
    <source>
        <dbReference type="Proteomes" id="UP001204833"/>
    </source>
</evidence>
<dbReference type="Proteomes" id="UP001204833">
    <property type="component" value="Unassembled WGS sequence"/>
</dbReference>
<dbReference type="InterPro" id="IPR038499">
    <property type="entry name" value="BRO1_sf"/>
</dbReference>
<gene>
    <name evidence="1" type="ORF">KGF57_004049</name>
</gene>
<proteinExistence type="predicted"/>
<comment type="caution">
    <text evidence="1">The sequence shown here is derived from an EMBL/GenBank/DDBJ whole genome shotgun (WGS) entry which is preliminary data.</text>
</comment>
<organism evidence="1 2">
    <name type="scientific">Candida theae</name>
    <dbReference type="NCBI Taxonomy" id="1198502"/>
    <lineage>
        <taxon>Eukaryota</taxon>
        <taxon>Fungi</taxon>
        <taxon>Dikarya</taxon>
        <taxon>Ascomycota</taxon>
        <taxon>Saccharomycotina</taxon>
        <taxon>Pichiomycetes</taxon>
        <taxon>Debaryomycetaceae</taxon>
        <taxon>Candida/Lodderomyces clade</taxon>
        <taxon>Candida</taxon>
    </lineage>
</organism>
<sequence>MIVLPNTPPTPIHLQDPSTALPQSILTLRSSLQVPSLSNYNESIRYVVNLEKYLDAIFELSESTDPTTLFISSNIPWSNINKGDIKLKLFKVKLGQAAINKWSLYNELSMTLISISFIYHRVASELSNDTIDLSLEPPVKPEDYNENWKQVMSLYKKAMSMMLFIEKLEQNAAQSEEDVLHINRTLFPFIAKVTDISIQMSILSKFLWFSRYTFEKNEEVGSRNSMTLAKVAIYCMNELDVLQVQLSDLNNSVENSITHGSGVINLDYTDWDAYLRVVKRYTSAYAGLYLSMQKYNDSKYGDALGLLQFSLLSLQSKKDFATSSFLNKRITLKRLREKVSRRKQENLLSNLTSVSTLDINKSAFNGKAGIILNDLSYLFDQLIKLNLKISSENNTLHFNEVAHWSAINNDSKWPIGCKIPVSSVEVYTPGNSKDSIDRDYSSRGEYY</sequence>
<dbReference type="RefSeq" id="XP_051607470.1">
    <property type="nucleotide sequence ID" value="XM_051753531.1"/>
</dbReference>
<evidence type="ECO:0000313" key="1">
    <source>
        <dbReference type="EMBL" id="KAI5953057.1"/>
    </source>
</evidence>
<dbReference type="InterPro" id="IPR035278">
    <property type="entry name" value="DUF5355"/>
</dbReference>
<dbReference type="EMBL" id="JAIHNG010000140">
    <property type="protein sequence ID" value="KAI5953057.1"/>
    <property type="molecule type" value="Genomic_DNA"/>
</dbReference>
<dbReference type="GeneID" id="76152107"/>
<accession>A0AAD5FX69</accession>
<dbReference type="Pfam" id="PF17306">
    <property type="entry name" value="DUF5355"/>
    <property type="match status" value="1"/>
</dbReference>
<dbReference type="AlphaFoldDB" id="A0AAD5FX69"/>
<reference evidence="1 2" key="1">
    <citation type="journal article" date="2022" name="DNA Res.">
        <title>Genome analysis of five recently described species of the CUG-Ser clade uncovers Candida theae as a new hybrid lineage with pathogenic potential in the Candida parapsilosis species complex.</title>
        <authorList>
            <person name="Mixao V."/>
            <person name="Del Olmo V."/>
            <person name="Hegedusova E."/>
            <person name="Saus E."/>
            <person name="Pryszcz L."/>
            <person name="Cillingova A."/>
            <person name="Nosek J."/>
            <person name="Gabaldon T."/>
        </authorList>
    </citation>
    <scope>NUCLEOTIDE SEQUENCE [LARGE SCALE GENOMIC DNA]</scope>
    <source>
        <strain evidence="1 2">CBS 12239</strain>
    </source>
</reference>
<protein>
    <submittedName>
        <fullName evidence="1">Uncharacterized protein</fullName>
    </submittedName>
</protein>
<name>A0AAD5FX69_9ASCO</name>
<keyword evidence="2" id="KW-1185">Reference proteome</keyword>